<dbReference type="EMBL" id="ML991774">
    <property type="protein sequence ID" value="KAF2238771.1"/>
    <property type="molecule type" value="Genomic_DNA"/>
</dbReference>
<proteinExistence type="predicted"/>
<name>A0A6A6HLB8_VIRVR</name>
<reference evidence="1" key="1">
    <citation type="journal article" date="2020" name="Stud. Mycol.">
        <title>101 Dothideomycetes genomes: a test case for predicting lifestyles and emergence of pathogens.</title>
        <authorList>
            <person name="Haridas S."/>
            <person name="Albert R."/>
            <person name="Binder M."/>
            <person name="Bloem J."/>
            <person name="Labutti K."/>
            <person name="Salamov A."/>
            <person name="Andreopoulos B."/>
            <person name="Baker S."/>
            <person name="Barry K."/>
            <person name="Bills G."/>
            <person name="Bluhm B."/>
            <person name="Cannon C."/>
            <person name="Castanera R."/>
            <person name="Culley D."/>
            <person name="Daum C."/>
            <person name="Ezra D."/>
            <person name="Gonzalez J."/>
            <person name="Henrissat B."/>
            <person name="Kuo A."/>
            <person name="Liang C."/>
            <person name="Lipzen A."/>
            <person name="Lutzoni F."/>
            <person name="Magnuson J."/>
            <person name="Mondo S."/>
            <person name="Nolan M."/>
            <person name="Ohm R."/>
            <person name="Pangilinan J."/>
            <person name="Park H.-J."/>
            <person name="Ramirez L."/>
            <person name="Alfaro M."/>
            <person name="Sun H."/>
            <person name="Tritt A."/>
            <person name="Yoshinaga Y."/>
            <person name="Zwiers L.-H."/>
            <person name="Turgeon B."/>
            <person name="Goodwin S."/>
            <person name="Spatafora J."/>
            <person name="Crous P."/>
            <person name="Grigoriev I."/>
        </authorList>
    </citation>
    <scope>NUCLEOTIDE SEQUENCE</scope>
    <source>
        <strain evidence="1">Tuck. ex Michener</strain>
    </source>
</reference>
<evidence type="ECO:0000313" key="2">
    <source>
        <dbReference type="Proteomes" id="UP000800092"/>
    </source>
</evidence>
<dbReference type="Proteomes" id="UP000800092">
    <property type="component" value="Unassembled WGS sequence"/>
</dbReference>
<keyword evidence="2" id="KW-1185">Reference proteome</keyword>
<protein>
    <submittedName>
        <fullName evidence="1">Uncharacterized protein</fullName>
    </submittedName>
</protein>
<evidence type="ECO:0000313" key="1">
    <source>
        <dbReference type="EMBL" id="KAF2238771.1"/>
    </source>
</evidence>
<dbReference type="AlphaFoldDB" id="A0A6A6HLB8"/>
<organism evidence="1 2">
    <name type="scientific">Viridothelium virens</name>
    <name type="common">Speckled blister lichen</name>
    <name type="synonym">Trypethelium virens</name>
    <dbReference type="NCBI Taxonomy" id="1048519"/>
    <lineage>
        <taxon>Eukaryota</taxon>
        <taxon>Fungi</taxon>
        <taxon>Dikarya</taxon>
        <taxon>Ascomycota</taxon>
        <taxon>Pezizomycotina</taxon>
        <taxon>Dothideomycetes</taxon>
        <taxon>Dothideomycetes incertae sedis</taxon>
        <taxon>Trypetheliales</taxon>
        <taxon>Trypetheliaceae</taxon>
        <taxon>Viridothelium</taxon>
    </lineage>
</organism>
<sequence>MMPPDFHLSRDAINWFASPKCPYIPRLDGLRRRLLHRQQRRSAVITTTLASSHFVDCTPYDAIRLRTQSQISNLDFIALLLPSLDRAIHVTRTA</sequence>
<accession>A0A6A6HLB8</accession>
<gene>
    <name evidence="1" type="ORF">EV356DRAFT_218781</name>
</gene>